<accession>A0ABW5XGZ3</accession>
<gene>
    <name evidence="4" type="ORF">ACFSYH_14460</name>
</gene>
<evidence type="ECO:0000256" key="2">
    <source>
        <dbReference type="SAM" id="MobiDB-lite"/>
    </source>
</evidence>
<dbReference type="Gene3D" id="3.90.400.10">
    <property type="entry name" value="Oligo-1,6-glucosidase, Domain 2"/>
    <property type="match status" value="1"/>
</dbReference>
<dbReference type="InterPro" id="IPR045857">
    <property type="entry name" value="O16G_dom_2"/>
</dbReference>
<dbReference type="InterPro" id="IPR017853">
    <property type="entry name" value="GH"/>
</dbReference>
<keyword evidence="4" id="KW-0378">Hydrolase</keyword>
<keyword evidence="5" id="KW-1185">Reference proteome</keyword>
<dbReference type="Pfam" id="PF00128">
    <property type="entry name" value="Alpha-amylase"/>
    <property type="match status" value="1"/>
</dbReference>
<proteinExistence type="inferred from homology"/>
<feature type="compositionally biased region" description="Low complexity" evidence="2">
    <location>
        <begin position="531"/>
        <end position="544"/>
    </location>
</feature>
<name>A0ABW5XGZ3_9MICO</name>
<dbReference type="Proteomes" id="UP001597391">
    <property type="component" value="Unassembled WGS sequence"/>
</dbReference>
<dbReference type="EMBL" id="JBHUOP010000009">
    <property type="protein sequence ID" value="MFD2841761.1"/>
    <property type="molecule type" value="Genomic_DNA"/>
</dbReference>
<comment type="caution">
    <text evidence="4">The sequence shown here is derived from an EMBL/GenBank/DDBJ whole genome shotgun (WGS) entry which is preliminary data.</text>
</comment>
<evidence type="ECO:0000313" key="4">
    <source>
        <dbReference type="EMBL" id="MFD2841761.1"/>
    </source>
</evidence>
<organism evidence="4 5">
    <name type="scientific">Populibacterium corticicola</name>
    <dbReference type="NCBI Taxonomy" id="1812826"/>
    <lineage>
        <taxon>Bacteria</taxon>
        <taxon>Bacillati</taxon>
        <taxon>Actinomycetota</taxon>
        <taxon>Actinomycetes</taxon>
        <taxon>Micrococcales</taxon>
        <taxon>Jonesiaceae</taxon>
        <taxon>Populibacterium</taxon>
    </lineage>
</organism>
<dbReference type="GO" id="GO:0016787">
    <property type="term" value="F:hydrolase activity"/>
    <property type="evidence" value="ECO:0007669"/>
    <property type="project" value="UniProtKB-KW"/>
</dbReference>
<dbReference type="SMART" id="SM00642">
    <property type="entry name" value="Aamy"/>
    <property type="match status" value="1"/>
</dbReference>
<dbReference type="PANTHER" id="PTHR10357">
    <property type="entry name" value="ALPHA-AMYLASE FAMILY MEMBER"/>
    <property type="match status" value="1"/>
</dbReference>
<evidence type="ECO:0000313" key="5">
    <source>
        <dbReference type="Proteomes" id="UP001597391"/>
    </source>
</evidence>
<dbReference type="Gene3D" id="3.20.20.80">
    <property type="entry name" value="Glycosidases"/>
    <property type="match status" value="2"/>
</dbReference>
<feature type="domain" description="Glycosyl hydrolase family 13 catalytic" evidence="3">
    <location>
        <begin position="21"/>
        <end position="409"/>
    </location>
</feature>
<dbReference type="InterPro" id="IPR006047">
    <property type="entry name" value="GH13_cat_dom"/>
</dbReference>
<dbReference type="PANTHER" id="PTHR10357:SF179">
    <property type="entry name" value="NEUTRAL AND BASIC AMINO ACID TRANSPORT PROTEIN RBAT"/>
    <property type="match status" value="1"/>
</dbReference>
<reference evidence="5" key="1">
    <citation type="journal article" date="2019" name="Int. J. Syst. Evol. Microbiol.">
        <title>The Global Catalogue of Microorganisms (GCM) 10K type strain sequencing project: providing services to taxonomists for standard genome sequencing and annotation.</title>
        <authorList>
            <consortium name="The Broad Institute Genomics Platform"/>
            <consortium name="The Broad Institute Genome Sequencing Center for Infectious Disease"/>
            <person name="Wu L."/>
            <person name="Ma J."/>
        </authorList>
    </citation>
    <scope>NUCLEOTIDE SEQUENCE [LARGE SCALE GENOMIC DNA]</scope>
    <source>
        <strain evidence="5">KCTC 33576</strain>
    </source>
</reference>
<protein>
    <submittedName>
        <fullName evidence="4">Alpha-amylase family glycosyl hydrolase</fullName>
    </submittedName>
</protein>
<sequence>MMTTSALPAPPEWLKDAVIYEIYPQSFLDTNGDGIGDLDGVIEKLDYLKWLGINTIWFNPCFDSPFRDAGYDVADYLRIAPRYGTNETMETLVQEARRRGIRVLLDLVAGHTSIEHQWFRDSCADQSNHRYVWAPADGDTAATVSGDAYVPSPGPRTGWYLKNFFAEQPALNFGYARLDPSEPWRQLPTDEWPRRNREALKEIIGFWLDRGVAGFRVDMAFSLVKDDPGLVENSALWREISRWMHENYPDAVLLPESDEHRTLAAGQSGGFDGDFALVIQQEHSALFNNGSVGKLPWQEDDDPCYFDAHVSLADGSAALKRFLGYWQDRWDACGEDRLIVLPSSDHDFSRVVTGERGIEQSFAAFTFLLTWGSVPSIYFGDEIGMRNLPDAPEKEGSRWNPKFDRSGCRTPMQWDGGLPNAGFSSARPEYLYLPQDPSKDRPTVAAQLNDPDSLLNHVRALLALREDHPELGAGTAARVLNSSYPFVFQRGESYVVAINPRAETMTARVECPAGDPELLRGSNATIGDEQASSSIASGSGDDAAVTGPTESSHLIEVGPFGYGIFRFNR</sequence>
<evidence type="ECO:0000256" key="1">
    <source>
        <dbReference type="ARBA" id="ARBA00008061"/>
    </source>
</evidence>
<dbReference type="SUPFAM" id="SSF51445">
    <property type="entry name" value="(Trans)glycosidases"/>
    <property type="match status" value="1"/>
</dbReference>
<feature type="region of interest" description="Disordered" evidence="2">
    <location>
        <begin position="513"/>
        <end position="550"/>
    </location>
</feature>
<evidence type="ECO:0000259" key="3">
    <source>
        <dbReference type="SMART" id="SM00642"/>
    </source>
</evidence>
<comment type="similarity">
    <text evidence="1">Belongs to the glycosyl hydrolase 13 family.</text>
</comment>